<dbReference type="Pfam" id="PF07714">
    <property type="entry name" value="PK_Tyr_Ser-Thr"/>
    <property type="match status" value="1"/>
</dbReference>
<comment type="catalytic activity">
    <reaction evidence="16">
        <text>L-threonyl-[protein] + ATP = O-phospho-L-threonyl-[protein] + ADP + H(+)</text>
        <dbReference type="Rhea" id="RHEA:46608"/>
        <dbReference type="Rhea" id="RHEA-COMP:11060"/>
        <dbReference type="Rhea" id="RHEA-COMP:11605"/>
        <dbReference type="ChEBI" id="CHEBI:15378"/>
        <dbReference type="ChEBI" id="CHEBI:30013"/>
        <dbReference type="ChEBI" id="CHEBI:30616"/>
        <dbReference type="ChEBI" id="CHEBI:61977"/>
        <dbReference type="ChEBI" id="CHEBI:456216"/>
        <dbReference type="EC" id="2.7.11.1"/>
    </reaction>
</comment>
<dbReference type="Gene3D" id="1.10.510.10">
    <property type="entry name" value="Transferase(Phosphotransferase) domain 1"/>
    <property type="match status" value="1"/>
</dbReference>
<accession>A0A8J6GLM4</accession>
<keyword evidence="15" id="KW-0472">Membrane</keyword>
<feature type="region of interest" description="Disordered" evidence="18">
    <location>
        <begin position="576"/>
        <end position="644"/>
    </location>
</feature>
<evidence type="ECO:0000259" key="19">
    <source>
        <dbReference type="PROSITE" id="PS50011"/>
    </source>
</evidence>
<evidence type="ECO:0000256" key="6">
    <source>
        <dbReference type="ARBA" id="ARBA00022527"/>
    </source>
</evidence>
<dbReference type="Gene3D" id="3.30.60.20">
    <property type="match status" value="1"/>
</dbReference>
<evidence type="ECO:0000256" key="3">
    <source>
        <dbReference type="ARBA" id="ARBA00005843"/>
    </source>
</evidence>
<evidence type="ECO:0000256" key="12">
    <source>
        <dbReference type="ARBA" id="ARBA00022777"/>
    </source>
</evidence>
<evidence type="ECO:0000259" key="20">
    <source>
        <dbReference type="PROSITE" id="PS50081"/>
    </source>
</evidence>
<dbReference type="InterPro" id="IPR046349">
    <property type="entry name" value="C1-like_sf"/>
</dbReference>
<evidence type="ECO:0000256" key="4">
    <source>
        <dbReference type="ARBA" id="ARBA00012513"/>
    </source>
</evidence>
<evidence type="ECO:0000256" key="5">
    <source>
        <dbReference type="ARBA" id="ARBA00022490"/>
    </source>
</evidence>
<dbReference type="InterPro" id="IPR046861">
    <property type="entry name" value="SAM_KSR1_N"/>
</dbReference>
<dbReference type="FunFam" id="1.10.150.50:FF:000031">
    <property type="entry name" value="Kinase suppressor of Ras 2"/>
    <property type="match status" value="1"/>
</dbReference>
<evidence type="ECO:0000256" key="13">
    <source>
        <dbReference type="ARBA" id="ARBA00022833"/>
    </source>
</evidence>
<dbReference type="PROSITE" id="PS00108">
    <property type="entry name" value="PROTEIN_KINASE_ST"/>
    <property type="match status" value="1"/>
</dbReference>
<dbReference type="GO" id="GO:0019722">
    <property type="term" value="P:calcium-mediated signaling"/>
    <property type="evidence" value="ECO:0007669"/>
    <property type="project" value="TreeGrafter"/>
</dbReference>
<evidence type="ECO:0000256" key="9">
    <source>
        <dbReference type="ARBA" id="ARBA00022723"/>
    </source>
</evidence>
<comment type="similarity">
    <text evidence="3">Belongs to the protein kinase superfamily. TKL Ser/Thr protein kinase family.</text>
</comment>
<dbReference type="FunFam" id="1.10.510.10:FF:000107">
    <property type="entry name" value="kinase suppressor of Ras 1"/>
    <property type="match status" value="1"/>
</dbReference>
<dbReference type="InterPro" id="IPR001245">
    <property type="entry name" value="Ser-Thr/Tyr_kinase_cat_dom"/>
</dbReference>
<keyword evidence="11" id="KW-0863">Zinc-finger</keyword>
<dbReference type="GO" id="GO:0031434">
    <property type="term" value="F:mitogen-activated protein kinase kinase binding"/>
    <property type="evidence" value="ECO:0007669"/>
    <property type="project" value="UniProtKB-ARBA"/>
</dbReference>
<comment type="catalytic activity">
    <reaction evidence="17">
        <text>L-seryl-[protein] + ATP = O-phospho-L-seryl-[protein] + ADP + H(+)</text>
        <dbReference type="Rhea" id="RHEA:17989"/>
        <dbReference type="Rhea" id="RHEA-COMP:9863"/>
        <dbReference type="Rhea" id="RHEA-COMP:11604"/>
        <dbReference type="ChEBI" id="CHEBI:15378"/>
        <dbReference type="ChEBI" id="CHEBI:29999"/>
        <dbReference type="ChEBI" id="CHEBI:30616"/>
        <dbReference type="ChEBI" id="CHEBI:83421"/>
        <dbReference type="ChEBI" id="CHEBI:456216"/>
        <dbReference type="EC" id="2.7.11.1"/>
    </reaction>
</comment>
<feature type="domain" description="Phorbol-ester/DAG-type" evidence="20">
    <location>
        <begin position="502"/>
        <end position="546"/>
    </location>
</feature>
<dbReference type="GO" id="GO:0005078">
    <property type="term" value="F:MAP-kinase scaffold activity"/>
    <property type="evidence" value="ECO:0007669"/>
    <property type="project" value="UniProtKB-ARBA"/>
</dbReference>
<comment type="caution">
    <text evidence="21">The sequence shown here is derived from an EMBL/GenBank/DDBJ whole genome shotgun (WGS) entry which is preliminary data.</text>
</comment>
<dbReference type="InterPro" id="IPR050167">
    <property type="entry name" value="Ser_Thr_protein_kinase"/>
</dbReference>
<evidence type="ECO:0000313" key="21">
    <source>
        <dbReference type="EMBL" id="KAH0513147.1"/>
    </source>
</evidence>
<proteinExistence type="inferred from homology"/>
<evidence type="ECO:0000256" key="7">
    <source>
        <dbReference type="ARBA" id="ARBA00022553"/>
    </source>
</evidence>
<dbReference type="CDD" id="cd14153">
    <property type="entry name" value="PK_KSR2"/>
    <property type="match status" value="1"/>
</dbReference>
<feature type="region of interest" description="Disordered" evidence="18">
    <location>
        <begin position="242"/>
        <end position="297"/>
    </location>
</feature>
<dbReference type="GO" id="GO:0008270">
    <property type="term" value="F:zinc ion binding"/>
    <property type="evidence" value="ECO:0007669"/>
    <property type="project" value="UniProtKB-KW"/>
</dbReference>
<feature type="compositionally biased region" description="Low complexity" evidence="18">
    <location>
        <begin position="605"/>
        <end position="618"/>
    </location>
</feature>
<feature type="domain" description="Protein kinase" evidence="19">
    <location>
        <begin position="754"/>
        <end position="1019"/>
    </location>
</feature>
<comment type="subcellular location">
    <subcellularLocation>
        <location evidence="2">Cytoplasm</location>
    </subcellularLocation>
    <subcellularLocation>
        <location evidence="1">Membrane</location>
        <topology evidence="1">Peripheral membrane protein</topology>
    </subcellularLocation>
</comment>
<keyword evidence="13" id="KW-0862">Zinc</keyword>
<evidence type="ECO:0000256" key="11">
    <source>
        <dbReference type="ARBA" id="ARBA00022771"/>
    </source>
</evidence>
<evidence type="ECO:0000313" key="22">
    <source>
        <dbReference type="Proteomes" id="UP000710432"/>
    </source>
</evidence>
<dbReference type="FunFam" id="3.30.60.20:FF:000010">
    <property type="entry name" value="Putative kinase suppressor of Ras 1"/>
    <property type="match status" value="1"/>
</dbReference>
<feature type="compositionally biased region" description="Polar residues" evidence="18">
    <location>
        <begin position="581"/>
        <end position="590"/>
    </location>
</feature>
<dbReference type="AlphaFoldDB" id="A0A8J6GLM4"/>
<dbReference type="PROSITE" id="PS50011">
    <property type="entry name" value="PROTEIN_KINASE_DOM"/>
    <property type="match status" value="1"/>
</dbReference>
<keyword evidence="12 21" id="KW-0418">Kinase</keyword>
<dbReference type="SMART" id="SM00109">
    <property type="entry name" value="C1"/>
    <property type="match status" value="1"/>
</dbReference>
<evidence type="ECO:0000256" key="18">
    <source>
        <dbReference type="SAM" id="MobiDB-lite"/>
    </source>
</evidence>
<feature type="compositionally biased region" description="Low complexity" evidence="18">
    <location>
        <begin position="259"/>
        <end position="273"/>
    </location>
</feature>
<dbReference type="SUPFAM" id="SSF57889">
    <property type="entry name" value="Cysteine-rich domain"/>
    <property type="match status" value="1"/>
</dbReference>
<dbReference type="GO" id="GO:0005524">
    <property type="term" value="F:ATP binding"/>
    <property type="evidence" value="ECO:0007669"/>
    <property type="project" value="UniProtKB-KW"/>
</dbReference>
<dbReference type="Gene3D" id="3.30.200.20">
    <property type="entry name" value="Phosphorylase Kinase, domain 1"/>
    <property type="match status" value="1"/>
</dbReference>
<dbReference type="CDD" id="cd20873">
    <property type="entry name" value="C1_KSR2"/>
    <property type="match status" value="1"/>
</dbReference>
<dbReference type="PANTHER" id="PTHR23257">
    <property type="entry name" value="SERINE-THREONINE PROTEIN KINASE"/>
    <property type="match status" value="1"/>
</dbReference>
<dbReference type="Proteomes" id="UP000710432">
    <property type="component" value="Unassembled WGS sequence"/>
</dbReference>
<dbReference type="SUPFAM" id="SSF56112">
    <property type="entry name" value="Protein kinase-like (PK-like)"/>
    <property type="match status" value="1"/>
</dbReference>
<evidence type="ECO:0000256" key="17">
    <source>
        <dbReference type="ARBA" id="ARBA00048679"/>
    </source>
</evidence>
<dbReference type="SMART" id="SM00220">
    <property type="entry name" value="S_TKc"/>
    <property type="match status" value="1"/>
</dbReference>
<dbReference type="GO" id="GO:0007265">
    <property type="term" value="P:Ras protein signal transduction"/>
    <property type="evidence" value="ECO:0007669"/>
    <property type="project" value="TreeGrafter"/>
</dbReference>
<organism evidence="21 22">
    <name type="scientific">Microtus ochrogaster</name>
    <name type="common">Prairie vole</name>
    <dbReference type="NCBI Taxonomy" id="79684"/>
    <lineage>
        <taxon>Eukaryota</taxon>
        <taxon>Metazoa</taxon>
        <taxon>Chordata</taxon>
        <taxon>Craniata</taxon>
        <taxon>Vertebrata</taxon>
        <taxon>Euteleostomi</taxon>
        <taxon>Mammalia</taxon>
        <taxon>Eutheria</taxon>
        <taxon>Euarchontoglires</taxon>
        <taxon>Glires</taxon>
        <taxon>Rodentia</taxon>
        <taxon>Myomorpha</taxon>
        <taxon>Muroidea</taxon>
        <taxon>Cricetidae</taxon>
        <taxon>Arvicolinae</taxon>
        <taxon>Microtus</taxon>
    </lineage>
</organism>
<dbReference type="GO" id="GO:0043410">
    <property type="term" value="P:positive regulation of MAPK cascade"/>
    <property type="evidence" value="ECO:0007669"/>
    <property type="project" value="UniProtKB-ARBA"/>
</dbReference>
<evidence type="ECO:0000256" key="1">
    <source>
        <dbReference type="ARBA" id="ARBA00004170"/>
    </source>
</evidence>
<feature type="region of interest" description="Disordered" evidence="18">
    <location>
        <begin position="1097"/>
        <end position="1129"/>
    </location>
</feature>
<keyword evidence="7" id="KW-0597">Phosphoprotein</keyword>
<feature type="compositionally biased region" description="Pro residues" evidence="18">
    <location>
        <begin position="619"/>
        <end position="636"/>
    </location>
</feature>
<keyword evidence="5" id="KW-0963">Cytoplasm</keyword>
<feature type="region of interest" description="Disordered" evidence="18">
    <location>
        <begin position="1179"/>
        <end position="1201"/>
    </location>
</feature>
<dbReference type="InterPro" id="IPR046933">
    <property type="entry name" value="SAM_KSR1_N_sf"/>
</dbReference>
<dbReference type="PROSITE" id="PS00479">
    <property type="entry name" value="ZF_DAG_PE_1"/>
    <property type="match status" value="1"/>
</dbReference>
<keyword evidence="9" id="KW-0479">Metal-binding</keyword>
<dbReference type="Pfam" id="PF20406">
    <property type="entry name" value="SAM_KSR1_N"/>
    <property type="match status" value="1"/>
</dbReference>
<gene>
    <name evidence="21" type="ORF">LTLLF_141595</name>
</gene>
<dbReference type="InterPro" id="IPR008271">
    <property type="entry name" value="Ser/Thr_kinase_AS"/>
</dbReference>
<evidence type="ECO:0000256" key="2">
    <source>
        <dbReference type="ARBA" id="ARBA00004496"/>
    </source>
</evidence>
<dbReference type="InterPro" id="IPR011009">
    <property type="entry name" value="Kinase-like_dom_sf"/>
</dbReference>
<feature type="compositionally biased region" description="Pro residues" evidence="18">
    <location>
        <begin position="1191"/>
        <end position="1201"/>
    </location>
</feature>
<evidence type="ECO:0000256" key="16">
    <source>
        <dbReference type="ARBA" id="ARBA00047899"/>
    </source>
</evidence>
<dbReference type="Gene3D" id="1.10.150.50">
    <property type="entry name" value="Transcription Factor, Ets-1"/>
    <property type="match status" value="1"/>
</dbReference>
<dbReference type="Gene3D" id="6.10.140.1120">
    <property type="match status" value="1"/>
</dbReference>
<dbReference type="GO" id="GO:0005829">
    <property type="term" value="C:cytosol"/>
    <property type="evidence" value="ECO:0007669"/>
    <property type="project" value="TreeGrafter"/>
</dbReference>
<evidence type="ECO:0000256" key="10">
    <source>
        <dbReference type="ARBA" id="ARBA00022741"/>
    </source>
</evidence>
<dbReference type="PROSITE" id="PS50081">
    <property type="entry name" value="ZF_DAG_PE_2"/>
    <property type="match status" value="1"/>
</dbReference>
<dbReference type="InterPro" id="IPR000719">
    <property type="entry name" value="Prot_kinase_dom"/>
</dbReference>
<evidence type="ECO:0000256" key="8">
    <source>
        <dbReference type="ARBA" id="ARBA00022679"/>
    </source>
</evidence>
<dbReference type="GO" id="GO:0005886">
    <property type="term" value="C:plasma membrane"/>
    <property type="evidence" value="ECO:0007669"/>
    <property type="project" value="TreeGrafter"/>
</dbReference>
<dbReference type="GO" id="GO:0004674">
    <property type="term" value="F:protein serine/threonine kinase activity"/>
    <property type="evidence" value="ECO:0007669"/>
    <property type="project" value="UniProtKB-KW"/>
</dbReference>
<evidence type="ECO:0000256" key="14">
    <source>
        <dbReference type="ARBA" id="ARBA00022840"/>
    </source>
</evidence>
<reference evidence="21" key="1">
    <citation type="submission" date="2020-03" db="EMBL/GenBank/DDBJ databases">
        <title>Studies in the Genomics of Life Span.</title>
        <authorList>
            <person name="Glass D."/>
        </authorList>
    </citation>
    <scope>NUCLEOTIDE SEQUENCE</scope>
    <source>
        <strain evidence="21">LTLLF</strain>
        <tissue evidence="21">Muscle</tissue>
    </source>
</reference>
<name>A0A8J6GLM4_MICOH</name>
<keyword evidence="8" id="KW-0808">Transferase</keyword>
<dbReference type="PANTHER" id="PTHR23257:SF775">
    <property type="entry name" value="KINASE SUPPRESSOR OF RAS 2"/>
    <property type="match status" value="1"/>
</dbReference>
<dbReference type="InterPro" id="IPR002219">
    <property type="entry name" value="PKC_DAG/PE"/>
</dbReference>
<keyword evidence="10" id="KW-0547">Nucleotide-binding</keyword>
<keyword evidence="6" id="KW-0723">Serine/threonine-protein kinase</keyword>
<keyword evidence="14" id="KW-0067">ATP-binding</keyword>
<dbReference type="EC" id="2.7.11.1" evidence="4"/>
<evidence type="ECO:0000256" key="15">
    <source>
        <dbReference type="ARBA" id="ARBA00023136"/>
    </source>
</evidence>
<protein>
    <recommendedName>
        <fullName evidence="4">non-specific serine/threonine protein kinase</fullName>
        <ecNumber evidence="4">2.7.11.1</ecNumber>
    </recommendedName>
</protein>
<sequence>MDEENMTKSEEQQPLSLQKALQQCELVQNMIDLSISNLEGLRTKCAASNDLTQKEIRTLESKLVKYFSRQLSCKKKVALQERNAELDGFPQLRHWFRIVDVRKEVLEEISPDQLSLEDLLEMTDEQVCETVEKYGANREECARLNASLSCLRNVHTSGGNLSKQDWIIQWPTTEPGQDNNPVCPPEPSSWIRTPLSQSPRVQSKCVQPFCHSSPTPGAPVYTHVDRLTVDAYQSLCPPPLLESGHRSLPPSPRQRHAVRTPPRTPNIVTTVTPPGTPPMRRKNKLKPPGTPPPSSRKLIHLIPGFTALHRSKSHEFQLGNRVDEANTPKAKKKSKPLNLKIHSGVGSCENIPAQQRSPLLSERSLRSFFVGHAPFLPSTPPVHTEANFSARTLEMMATRASVCHLLFHPHLSLSQAEQASIFPFIIICLQVEDAVGRRSNQTIEQSVQPWNCTTRDVQIHVSVRMPLSSVSLCSKSEARVDTLSVPRWSPQIPRRDLGNSIKHRFSTKYWMSQTCTVCGKGMLFGLKCKNCKLKCHNKCTKEAPPCHLLIIHRGARLVRTESVPCDINNPVRKPARYSDLHISQTLPKTNKINKDHIPVPYQPDSSSNPSSTTSSTPSSPAPPLPPSATPPSPLHPSPQCTRQKKNFNLPASHYYKYKQQFIFPDVVPVPETPTRAPQVILHPVTSNTILEGNPLLQIEVEPTSENEEGHDEAEESEDDFEEMNLSLLSARSFPRKASQTSIFLQEWDIPFEQLEIGELIGKGRFGQVYHGRWHGEVAIRLIDIERDNEDQLKAFKREVMAYRQTRHENVVLFMGACMSPPHLAIITSLCKGRTLYSVVRDAKIVLDVNKTRQIAQEIVKGMGYLHAKGILHKDLKSKNVFYDNGKVVITDFGLFSISGVLQAGRREDKLRIQNGWLCHLAPEIIRQLSPDTEEDKLPFSKHSDVFALGTIWYELHAREWPFKTQPAEAIIWQMGAGMKPNLSQIGMGKEISDILLFCWAFEQEERPTFTKLMDMLEKLPKRNRRLSHPGHFWKSAEYVFSSIPPPLPYPLTFYPLIFVSFLVSSSNPFLSHATPRTQHPDCDHGHGPALPPNRLFFPALPSATSGGPGSPPGGSRHSPAWGDPCDDVKTTEADSILDLHPFTQAVSGTPELGSDWTSEAPVQVSVSYSITCLGTWLQQPHGRQPGQMPAPFLPPPDKSGS</sequence>
<dbReference type="FunFam" id="3.30.200.20:FF:000034">
    <property type="entry name" value="Kinase suppressor of Ras 1"/>
    <property type="match status" value="1"/>
</dbReference>
<dbReference type="InterPro" id="IPR025561">
    <property type="entry name" value="KSR_SAM-like_dom"/>
</dbReference>
<dbReference type="EMBL" id="JAATJU010021628">
    <property type="protein sequence ID" value="KAH0513147.1"/>
    <property type="molecule type" value="Genomic_DNA"/>
</dbReference>
<dbReference type="InterPro" id="IPR013761">
    <property type="entry name" value="SAM/pointed_sf"/>
</dbReference>
<dbReference type="Pfam" id="PF13543">
    <property type="entry name" value="SAM_KSR1"/>
    <property type="match status" value="1"/>
</dbReference>